<evidence type="ECO:0000256" key="5">
    <source>
        <dbReference type="ARBA" id="ARBA00023136"/>
    </source>
</evidence>
<accession>A0AA45LA66</accession>
<dbReference type="Proteomes" id="UP000677152">
    <property type="component" value="Chromosome"/>
</dbReference>
<evidence type="ECO:0000256" key="4">
    <source>
        <dbReference type="ARBA" id="ARBA00022989"/>
    </source>
</evidence>
<keyword evidence="9" id="KW-0966">Cell projection</keyword>
<sequence>METALRVVIALVVVFGLMWGLGKLVKNKPVGGKLGGRGLQVLDRAQLSRNSMVAVVRVHDKALVIGVADGGVNLLMSTDAQEYAEAGERVERVALDVERLRETAADADAKRGLGSMPVGEAFGRLLGRRRGGAGVGTQPLVGAAGAQVPALTSGSTGSGAVLAGSGEVSAEAAADGAVVEGAVAEGVVADGAATEVLAAEVLVTEGAEKSTADKGAAFAEAFEQAGGPSAEELAAEKSTAEKSTAGKQAGTSVPKARSAQKRPAKPAKSGAARERTASTGSTPAGSTPAGSDSALAGSALSPQTWKQAFEALRERSVRP</sequence>
<protein>
    <submittedName>
        <fullName evidence="9">Flagellar biosynthetic protein FliO</fullName>
    </submittedName>
</protein>
<dbReference type="Pfam" id="PF04347">
    <property type="entry name" value="FliO"/>
    <property type="match status" value="1"/>
</dbReference>
<evidence type="ECO:0000256" key="8">
    <source>
        <dbReference type="SAM" id="Phobius"/>
    </source>
</evidence>
<dbReference type="InterPro" id="IPR022781">
    <property type="entry name" value="Flagellar_biosynth_FliO"/>
</dbReference>
<keyword evidence="4 8" id="KW-1133">Transmembrane helix</keyword>
<evidence type="ECO:0000256" key="2">
    <source>
        <dbReference type="ARBA" id="ARBA00022475"/>
    </source>
</evidence>
<evidence type="ECO:0000256" key="7">
    <source>
        <dbReference type="SAM" id="MobiDB-lite"/>
    </source>
</evidence>
<dbReference type="GO" id="GO:0044781">
    <property type="term" value="P:bacterial-type flagellum organization"/>
    <property type="evidence" value="ECO:0007669"/>
    <property type="project" value="InterPro"/>
</dbReference>
<proteinExistence type="predicted"/>
<evidence type="ECO:0000256" key="1">
    <source>
        <dbReference type="ARBA" id="ARBA00004236"/>
    </source>
</evidence>
<feature type="region of interest" description="Disordered" evidence="7">
    <location>
        <begin position="224"/>
        <end position="301"/>
    </location>
</feature>
<organism evidence="9 10">
    <name type="scientific">Actinosynnema pretiosum subsp. pretiosum</name>
    <dbReference type="NCBI Taxonomy" id="103721"/>
    <lineage>
        <taxon>Bacteria</taxon>
        <taxon>Bacillati</taxon>
        <taxon>Actinomycetota</taxon>
        <taxon>Actinomycetes</taxon>
        <taxon>Pseudonocardiales</taxon>
        <taxon>Pseudonocardiaceae</taxon>
        <taxon>Actinosynnema</taxon>
    </lineage>
</organism>
<feature type="transmembrane region" description="Helical" evidence="8">
    <location>
        <begin position="6"/>
        <end position="25"/>
    </location>
</feature>
<keyword evidence="6" id="KW-0175">Coiled coil</keyword>
<keyword evidence="9" id="KW-0282">Flagellum</keyword>
<evidence type="ECO:0000256" key="3">
    <source>
        <dbReference type="ARBA" id="ARBA00022692"/>
    </source>
</evidence>
<keyword evidence="9" id="KW-0969">Cilium</keyword>
<comment type="subcellular location">
    <subcellularLocation>
        <location evidence="1">Cell membrane</location>
    </subcellularLocation>
</comment>
<keyword evidence="2" id="KW-1003">Cell membrane</keyword>
<feature type="compositionally biased region" description="Polar residues" evidence="7">
    <location>
        <begin position="241"/>
        <end position="251"/>
    </location>
</feature>
<dbReference type="EMBL" id="CP073249">
    <property type="protein sequence ID" value="QUF06057.1"/>
    <property type="molecule type" value="Genomic_DNA"/>
</dbReference>
<dbReference type="GO" id="GO:0016020">
    <property type="term" value="C:membrane"/>
    <property type="evidence" value="ECO:0007669"/>
    <property type="project" value="InterPro"/>
</dbReference>
<keyword evidence="3 8" id="KW-0812">Transmembrane</keyword>
<gene>
    <name evidence="9" type="ORF">KCV87_08350</name>
</gene>
<evidence type="ECO:0000256" key="6">
    <source>
        <dbReference type="SAM" id="Coils"/>
    </source>
</evidence>
<evidence type="ECO:0000313" key="9">
    <source>
        <dbReference type="EMBL" id="QUF06057.1"/>
    </source>
</evidence>
<keyword evidence="5 8" id="KW-0472">Membrane</keyword>
<evidence type="ECO:0000313" key="10">
    <source>
        <dbReference type="Proteomes" id="UP000677152"/>
    </source>
</evidence>
<name>A0AA45LA66_9PSEU</name>
<feature type="coiled-coil region" evidence="6">
    <location>
        <begin position="83"/>
        <end position="110"/>
    </location>
</feature>
<feature type="compositionally biased region" description="Low complexity" evidence="7">
    <location>
        <begin position="277"/>
        <end position="301"/>
    </location>
</feature>
<reference evidence="9" key="1">
    <citation type="submission" date="2021-04" db="EMBL/GenBank/DDBJ databases">
        <title>Genomic sequence of Actinosynnema pretiosum subsp. pretiosum ATCC 31280 (C-14919).</title>
        <authorList>
            <person name="Bai L."/>
            <person name="Wang X."/>
            <person name="Xiao Y."/>
        </authorList>
    </citation>
    <scope>NUCLEOTIDE SEQUENCE</scope>
    <source>
        <strain evidence="9">ATCC 31280</strain>
    </source>
</reference>
<dbReference type="AlphaFoldDB" id="A0AA45LA66"/>